<dbReference type="CDD" id="cd08297">
    <property type="entry name" value="CAD3"/>
    <property type="match status" value="1"/>
</dbReference>
<evidence type="ECO:0000256" key="1">
    <source>
        <dbReference type="ARBA" id="ARBA00001947"/>
    </source>
</evidence>
<dbReference type="GO" id="GO:0008270">
    <property type="term" value="F:zinc ion binding"/>
    <property type="evidence" value="ECO:0007669"/>
    <property type="project" value="InterPro"/>
</dbReference>
<keyword evidence="3 7" id="KW-0479">Metal-binding</keyword>
<dbReference type="InterPro" id="IPR013149">
    <property type="entry name" value="ADH-like_C"/>
</dbReference>
<dbReference type="SUPFAM" id="SSF51735">
    <property type="entry name" value="NAD(P)-binding Rossmann-fold domains"/>
    <property type="match status" value="1"/>
</dbReference>
<evidence type="ECO:0000313" key="9">
    <source>
        <dbReference type="EMBL" id="KEF59710.1"/>
    </source>
</evidence>
<dbReference type="Pfam" id="PF00107">
    <property type="entry name" value="ADH_zinc_N"/>
    <property type="match status" value="1"/>
</dbReference>
<sequence length="350" mass="38037">MASLETKTQIAAWLEKPEHGARLKIRNDIEIPMPGEGEFLVKLEYTGFCHSDVHSIYGETPMETDIAGHEGIGQVIQLGSNVSEDWLNTRVGIKWQYSTCGNCEICQVNPTACPYQHNSGRDRRGTFQQFMVAPAKDTTKIPHGLKSEVAAPLLCAGLTMYSAVLKTRLNAGEWLLLPGAGGGLGHLGLQVAARRGYKVIAIDTGDAKRKMCMDLGATAFLDFKTDDVDAEVNKLTNGFGVHACIVSAGSEAAYGQGFKHVRNLGTLVCVGIPRLDFNLPISPFMMIVRGLHVVGSSVGTTSELDELLEMAVKGEVVPQISVFEFHEINNIMERLARFEIGGRVVLKIPP</sequence>
<gene>
    <name evidence="9" type="ORF">A1O9_04556</name>
</gene>
<dbReference type="RefSeq" id="XP_013262300.1">
    <property type="nucleotide sequence ID" value="XM_013406846.1"/>
</dbReference>
<evidence type="ECO:0000256" key="3">
    <source>
        <dbReference type="ARBA" id="ARBA00022723"/>
    </source>
</evidence>
<dbReference type="Gene3D" id="3.90.180.10">
    <property type="entry name" value="Medium-chain alcohol dehydrogenases, catalytic domain"/>
    <property type="match status" value="1"/>
</dbReference>
<dbReference type="STRING" id="1182545.A0A072PVW8"/>
<comment type="cofactor">
    <cofactor evidence="1 7">
        <name>Zn(2+)</name>
        <dbReference type="ChEBI" id="CHEBI:29105"/>
    </cofactor>
</comment>
<proteinExistence type="inferred from homology"/>
<dbReference type="GO" id="GO:0005737">
    <property type="term" value="C:cytoplasm"/>
    <property type="evidence" value="ECO:0007669"/>
    <property type="project" value="TreeGrafter"/>
</dbReference>
<evidence type="ECO:0000259" key="8">
    <source>
        <dbReference type="SMART" id="SM00829"/>
    </source>
</evidence>
<comment type="caution">
    <text evidence="9">The sequence shown here is derived from an EMBL/GenBank/DDBJ whole genome shotgun (WGS) entry which is preliminary data.</text>
</comment>
<dbReference type="SUPFAM" id="SSF50129">
    <property type="entry name" value="GroES-like"/>
    <property type="match status" value="1"/>
</dbReference>
<feature type="domain" description="Enoyl reductase (ER)" evidence="8">
    <location>
        <begin position="20"/>
        <end position="346"/>
    </location>
</feature>
<evidence type="ECO:0000256" key="5">
    <source>
        <dbReference type="ARBA" id="ARBA00023002"/>
    </source>
</evidence>
<dbReference type="Pfam" id="PF08240">
    <property type="entry name" value="ADH_N"/>
    <property type="match status" value="1"/>
</dbReference>
<dbReference type="AlphaFoldDB" id="A0A072PVW8"/>
<evidence type="ECO:0000256" key="2">
    <source>
        <dbReference type="ARBA" id="ARBA00008072"/>
    </source>
</evidence>
<dbReference type="PROSITE" id="PS00059">
    <property type="entry name" value="ADH_ZINC"/>
    <property type="match status" value="1"/>
</dbReference>
<dbReference type="FunFam" id="3.40.50.720:FF:000039">
    <property type="entry name" value="Alcohol dehydrogenase AdhP"/>
    <property type="match status" value="1"/>
</dbReference>
<dbReference type="InterPro" id="IPR020843">
    <property type="entry name" value="ER"/>
</dbReference>
<dbReference type="GeneID" id="25279487"/>
<keyword evidence="10" id="KW-1185">Reference proteome</keyword>
<keyword evidence="5" id="KW-0560">Oxidoreductase</keyword>
<dbReference type="Gene3D" id="3.40.50.720">
    <property type="entry name" value="NAD(P)-binding Rossmann-like Domain"/>
    <property type="match status" value="1"/>
</dbReference>
<organism evidence="9 10">
    <name type="scientific">Exophiala aquamarina CBS 119918</name>
    <dbReference type="NCBI Taxonomy" id="1182545"/>
    <lineage>
        <taxon>Eukaryota</taxon>
        <taxon>Fungi</taxon>
        <taxon>Dikarya</taxon>
        <taxon>Ascomycota</taxon>
        <taxon>Pezizomycotina</taxon>
        <taxon>Eurotiomycetes</taxon>
        <taxon>Chaetothyriomycetidae</taxon>
        <taxon>Chaetothyriales</taxon>
        <taxon>Herpotrichiellaceae</taxon>
        <taxon>Exophiala</taxon>
    </lineage>
</organism>
<dbReference type="InterPro" id="IPR002328">
    <property type="entry name" value="ADH_Zn_CS"/>
</dbReference>
<comment type="similarity">
    <text evidence="2 7">Belongs to the zinc-containing alcohol dehydrogenase family.</text>
</comment>
<accession>A0A072PVW8</accession>
<protein>
    <submittedName>
        <fullName evidence="9">Alcohol dehydrogenase</fullName>
    </submittedName>
</protein>
<evidence type="ECO:0000256" key="7">
    <source>
        <dbReference type="RuleBase" id="RU361277"/>
    </source>
</evidence>
<dbReference type="InterPro" id="IPR011032">
    <property type="entry name" value="GroES-like_sf"/>
</dbReference>
<keyword evidence="6" id="KW-0520">NAD</keyword>
<dbReference type="PANTHER" id="PTHR42940:SF2">
    <property type="entry name" value="DEHYDROGENASE FAMILY OXIDOREDUCTASE, PUTATIVE (JCVI)-RELATED"/>
    <property type="match status" value="1"/>
</dbReference>
<dbReference type="SMART" id="SM00829">
    <property type="entry name" value="PKS_ER"/>
    <property type="match status" value="1"/>
</dbReference>
<dbReference type="HOGENOM" id="CLU_026673_20_1_1"/>
<dbReference type="OrthoDB" id="1879366at2759"/>
<dbReference type="InterPro" id="IPR036291">
    <property type="entry name" value="NAD(P)-bd_dom_sf"/>
</dbReference>
<name>A0A072PVW8_9EURO</name>
<keyword evidence="4 7" id="KW-0862">Zinc</keyword>
<dbReference type="PANTHER" id="PTHR42940">
    <property type="entry name" value="ALCOHOL DEHYDROGENASE 1-RELATED"/>
    <property type="match status" value="1"/>
</dbReference>
<dbReference type="GO" id="GO:0004022">
    <property type="term" value="F:alcohol dehydrogenase (NAD+) activity"/>
    <property type="evidence" value="ECO:0007669"/>
    <property type="project" value="TreeGrafter"/>
</dbReference>
<evidence type="ECO:0000313" key="10">
    <source>
        <dbReference type="Proteomes" id="UP000027920"/>
    </source>
</evidence>
<dbReference type="InterPro" id="IPR013154">
    <property type="entry name" value="ADH-like_N"/>
</dbReference>
<dbReference type="VEuPathDB" id="FungiDB:A1O9_04556"/>
<dbReference type="Proteomes" id="UP000027920">
    <property type="component" value="Unassembled WGS sequence"/>
</dbReference>
<evidence type="ECO:0000256" key="4">
    <source>
        <dbReference type="ARBA" id="ARBA00022833"/>
    </source>
</evidence>
<evidence type="ECO:0000256" key="6">
    <source>
        <dbReference type="ARBA" id="ARBA00023027"/>
    </source>
</evidence>
<dbReference type="EMBL" id="AMGV01000003">
    <property type="protein sequence ID" value="KEF59710.1"/>
    <property type="molecule type" value="Genomic_DNA"/>
</dbReference>
<reference evidence="9 10" key="1">
    <citation type="submission" date="2013-03" db="EMBL/GenBank/DDBJ databases">
        <title>The Genome Sequence of Exophiala aquamarina CBS 119918.</title>
        <authorList>
            <consortium name="The Broad Institute Genomics Platform"/>
            <person name="Cuomo C."/>
            <person name="de Hoog S."/>
            <person name="Gorbushina A."/>
            <person name="Walker B."/>
            <person name="Young S.K."/>
            <person name="Zeng Q."/>
            <person name="Gargeya S."/>
            <person name="Fitzgerald M."/>
            <person name="Haas B."/>
            <person name="Abouelleil A."/>
            <person name="Allen A.W."/>
            <person name="Alvarado L."/>
            <person name="Arachchi H.M."/>
            <person name="Berlin A.M."/>
            <person name="Chapman S.B."/>
            <person name="Gainer-Dewar J."/>
            <person name="Goldberg J."/>
            <person name="Griggs A."/>
            <person name="Gujja S."/>
            <person name="Hansen M."/>
            <person name="Howarth C."/>
            <person name="Imamovic A."/>
            <person name="Ireland A."/>
            <person name="Larimer J."/>
            <person name="McCowan C."/>
            <person name="Murphy C."/>
            <person name="Pearson M."/>
            <person name="Poon T.W."/>
            <person name="Priest M."/>
            <person name="Roberts A."/>
            <person name="Saif S."/>
            <person name="Shea T."/>
            <person name="Sisk P."/>
            <person name="Sykes S."/>
            <person name="Wortman J."/>
            <person name="Nusbaum C."/>
            <person name="Birren B."/>
        </authorList>
    </citation>
    <scope>NUCLEOTIDE SEQUENCE [LARGE SCALE GENOMIC DNA]</scope>
    <source>
        <strain evidence="9 10">CBS 119918</strain>
    </source>
</reference>